<organism evidence="1 2">
    <name type="scientific">Prorocentrum cordatum</name>
    <dbReference type="NCBI Taxonomy" id="2364126"/>
    <lineage>
        <taxon>Eukaryota</taxon>
        <taxon>Sar</taxon>
        <taxon>Alveolata</taxon>
        <taxon>Dinophyceae</taxon>
        <taxon>Prorocentrales</taxon>
        <taxon>Prorocentraceae</taxon>
        <taxon>Prorocentrum</taxon>
    </lineage>
</organism>
<sequence>MYSQEVKAKGKGHHFAPLHLHIFNSFVARLLECGIALGQRTSAVLKLWHEKVLCELQPEDLCDMLALFRVMKCSDQSQRNIHLMLRDVPTPTPPPESDEPPLPSPIQVRALLARALAEIGGRTARGAAPPGGHGEEIIQHAVGAKEGGAS</sequence>
<dbReference type="EMBL" id="CAUYUJ010021247">
    <property type="protein sequence ID" value="CAK0903514.1"/>
    <property type="molecule type" value="Genomic_DNA"/>
</dbReference>
<proteinExistence type="predicted"/>
<name>A0ABN9XTY7_9DINO</name>
<gene>
    <name evidence="1" type="ORF">PCOR1329_LOCUS79818</name>
</gene>
<dbReference type="Proteomes" id="UP001189429">
    <property type="component" value="Unassembled WGS sequence"/>
</dbReference>
<evidence type="ECO:0000313" key="2">
    <source>
        <dbReference type="Proteomes" id="UP001189429"/>
    </source>
</evidence>
<reference evidence="1" key="1">
    <citation type="submission" date="2023-10" db="EMBL/GenBank/DDBJ databases">
        <authorList>
            <person name="Chen Y."/>
            <person name="Shah S."/>
            <person name="Dougan E. K."/>
            <person name="Thang M."/>
            <person name="Chan C."/>
        </authorList>
    </citation>
    <scope>NUCLEOTIDE SEQUENCE [LARGE SCALE GENOMIC DNA]</scope>
</reference>
<accession>A0ABN9XTY7</accession>
<keyword evidence="2" id="KW-1185">Reference proteome</keyword>
<protein>
    <submittedName>
        <fullName evidence="1">Uncharacterized protein</fullName>
    </submittedName>
</protein>
<evidence type="ECO:0000313" key="1">
    <source>
        <dbReference type="EMBL" id="CAK0903514.1"/>
    </source>
</evidence>
<comment type="caution">
    <text evidence="1">The sequence shown here is derived from an EMBL/GenBank/DDBJ whole genome shotgun (WGS) entry which is preliminary data.</text>
</comment>